<evidence type="ECO:0000313" key="1">
    <source>
        <dbReference type="EMBL" id="OGZ68874.1"/>
    </source>
</evidence>
<evidence type="ECO:0000313" key="2">
    <source>
        <dbReference type="Proteomes" id="UP000178820"/>
    </source>
</evidence>
<dbReference type="EMBL" id="MHOT01000017">
    <property type="protein sequence ID" value="OGZ68874.1"/>
    <property type="molecule type" value="Genomic_DNA"/>
</dbReference>
<sequence>MPESNESAGNKFQEAMEHENKVNRGNAMQILKLLLDNWAMVVSVVQVPEPVDAQKSHCQSGLAYLEKYSEIYPTLNIEKQKEITDVAENIIASFSHIFEFLKRYQDAENRGKNN</sequence>
<dbReference type="STRING" id="1802207.A3D44_04295"/>
<accession>A0A1G2I228</accession>
<organism evidence="1 2">
    <name type="scientific">Candidatus Staskawiczbacteria bacterium RIFCSPHIGHO2_02_FULL_42_22</name>
    <dbReference type="NCBI Taxonomy" id="1802207"/>
    <lineage>
        <taxon>Bacteria</taxon>
        <taxon>Candidatus Staskawicziibacteriota</taxon>
    </lineage>
</organism>
<protein>
    <submittedName>
        <fullName evidence="1">Uncharacterized protein</fullName>
    </submittedName>
</protein>
<gene>
    <name evidence="1" type="ORF">A3D44_04295</name>
</gene>
<comment type="caution">
    <text evidence="1">The sequence shown here is derived from an EMBL/GenBank/DDBJ whole genome shotgun (WGS) entry which is preliminary data.</text>
</comment>
<proteinExistence type="predicted"/>
<name>A0A1G2I228_9BACT</name>
<dbReference type="Proteomes" id="UP000178820">
    <property type="component" value="Unassembled WGS sequence"/>
</dbReference>
<reference evidence="1 2" key="1">
    <citation type="journal article" date="2016" name="Nat. Commun.">
        <title>Thousands of microbial genomes shed light on interconnected biogeochemical processes in an aquifer system.</title>
        <authorList>
            <person name="Anantharaman K."/>
            <person name="Brown C.T."/>
            <person name="Hug L.A."/>
            <person name="Sharon I."/>
            <person name="Castelle C.J."/>
            <person name="Probst A.J."/>
            <person name="Thomas B.C."/>
            <person name="Singh A."/>
            <person name="Wilkins M.J."/>
            <person name="Karaoz U."/>
            <person name="Brodie E.L."/>
            <person name="Williams K.H."/>
            <person name="Hubbard S.S."/>
            <person name="Banfield J.F."/>
        </authorList>
    </citation>
    <scope>NUCLEOTIDE SEQUENCE [LARGE SCALE GENOMIC DNA]</scope>
</reference>
<dbReference type="AlphaFoldDB" id="A0A1G2I228"/>